<dbReference type="Pfam" id="PF05707">
    <property type="entry name" value="Zot"/>
    <property type="match status" value="1"/>
</dbReference>
<sequence>MPYLLITGAVGSGKSLMAIDLLRSKEFMHQVDGVMVPRPLYVSGVPELKLPFTALDPNEQVTGGDLLMEREISPLIDLPKGAVVFIDECQRVFPPRSSTKTPPPNVRYFEVHRKLGHDGILVTQHPGLLDPNVRKLVSRHIHVVRVLGLNRATLFEWTKCGDPDSKASLKTALQRGYAYPKDVFNLYKSAEIHNIKKRIPKIVYMIPLLLAIGVGSVVAAVKYMKHQSDSLDKNHANSGSDTATKAPSQTTTDGKKYLDPAADAKEYVFMRSPRVAGLPATAPAYDEVTKPVTAPVPAACISNHDKCSCFTQQATPMNVPDLLCRDIVARGYFVDFDDKGGNNRRSEPLLARADAGARPVSPNGSVAVSGPSVVSFETEDGYGILGKRTGRPVGTK</sequence>
<dbReference type="RefSeq" id="WP_038489222.1">
    <property type="nucleotide sequence ID" value="NZ_CP009962.1"/>
</dbReference>
<organism evidence="4 5">
    <name type="scientific">Collimonas arenae</name>
    <dbReference type="NCBI Taxonomy" id="279058"/>
    <lineage>
        <taxon>Bacteria</taxon>
        <taxon>Pseudomonadati</taxon>
        <taxon>Pseudomonadota</taxon>
        <taxon>Betaproteobacteria</taxon>
        <taxon>Burkholderiales</taxon>
        <taxon>Oxalobacteraceae</taxon>
        <taxon>Collimonas</taxon>
    </lineage>
</organism>
<dbReference type="SUPFAM" id="SSF52540">
    <property type="entry name" value="P-loop containing nucleoside triphosphate hydrolases"/>
    <property type="match status" value="1"/>
</dbReference>
<dbReference type="InterPro" id="IPR008900">
    <property type="entry name" value="Zot_N"/>
</dbReference>
<feature type="transmembrane region" description="Helical" evidence="2">
    <location>
        <begin position="202"/>
        <end position="224"/>
    </location>
</feature>
<dbReference type="KEGG" id="care:LT85_2539"/>
<dbReference type="Proteomes" id="UP000030302">
    <property type="component" value="Chromosome"/>
</dbReference>
<feature type="region of interest" description="Disordered" evidence="1">
    <location>
        <begin position="230"/>
        <end position="256"/>
    </location>
</feature>
<dbReference type="EMBL" id="CP009962">
    <property type="protein sequence ID" value="AIY41697.1"/>
    <property type="molecule type" value="Genomic_DNA"/>
</dbReference>
<dbReference type="Gene3D" id="3.40.50.300">
    <property type="entry name" value="P-loop containing nucleotide triphosphate hydrolases"/>
    <property type="match status" value="1"/>
</dbReference>
<feature type="domain" description="Zona occludens toxin N-terminal" evidence="3">
    <location>
        <begin position="6"/>
        <end position="191"/>
    </location>
</feature>
<reference evidence="5" key="1">
    <citation type="journal article" date="2014" name="Soil Biol. Biochem.">
        <title>Structure and function of bacterial communities in ageing soils: Insights from the Mendocino ecological staircase.</title>
        <authorList>
            <person name="Uroz S."/>
            <person name="Tech J.J."/>
            <person name="Sawaya N.A."/>
            <person name="Frey-Klett P."/>
            <person name="Leveau J.H.J."/>
        </authorList>
    </citation>
    <scope>NUCLEOTIDE SEQUENCE [LARGE SCALE GENOMIC DNA]</scope>
    <source>
        <strain evidence="5">Cal35</strain>
    </source>
</reference>
<keyword evidence="2" id="KW-1133">Transmembrane helix</keyword>
<dbReference type="HOGENOM" id="CLU_044039_0_0_4"/>
<dbReference type="AlphaFoldDB" id="A0A0A1FFT1"/>
<dbReference type="OrthoDB" id="8809170at2"/>
<evidence type="ECO:0000313" key="5">
    <source>
        <dbReference type="Proteomes" id="UP000030302"/>
    </source>
</evidence>
<evidence type="ECO:0000256" key="2">
    <source>
        <dbReference type="SAM" id="Phobius"/>
    </source>
</evidence>
<feature type="compositionally biased region" description="Polar residues" evidence="1">
    <location>
        <begin position="236"/>
        <end position="252"/>
    </location>
</feature>
<accession>A0A0A1FFT1</accession>
<name>A0A0A1FFT1_9BURK</name>
<dbReference type="STRING" id="279058.LT85_2539"/>
<dbReference type="InterPro" id="IPR027417">
    <property type="entry name" value="P-loop_NTPase"/>
</dbReference>
<evidence type="ECO:0000256" key="1">
    <source>
        <dbReference type="SAM" id="MobiDB-lite"/>
    </source>
</evidence>
<gene>
    <name evidence="4" type="ORF">LT85_2539</name>
</gene>
<protein>
    <submittedName>
        <fullName evidence="4">Phage-related protein</fullName>
    </submittedName>
</protein>
<keyword evidence="2" id="KW-0472">Membrane</keyword>
<evidence type="ECO:0000313" key="4">
    <source>
        <dbReference type="EMBL" id="AIY41697.1"/>
    </source>
</evidence>
<evidence type="ECO:0000259" key="3">
    <source>
        <dbReference type="Pfam" id="PF05707"/>
    </source>
</evidence>
<proteinExistence type="predicted"/>
<keyword evidence="5" id="KW-1185">Reference proteome</keyword>
<keyword evidence="2" id="KW-0812">Transmembrane</keyword>